<dbReference type="PRINTS" id="PR00033">
    <property type="entry name" value="HTHASNC"/>
</dbReference>
<evidence type="ECO:0000259" key="5">
    <source>
        <dbReference type="PROSITE" id="PS50949"/>
    </source>
</evidence>
<dbReference type="PANTHER" id="PTHR43537">
    <property type="entry name" value="TRANSCRIPTIONAL REGULATOR, GNTR FAMILY"/>
    <property type="match status" value="1"/>
</dbReference>
<dbReference type="InterPro" id="IPR008920">
    <property type="entry name" value="TF_FadR/GntR_C"/>
</dbReference>
<proteinExistence type="predicted"/>
<dbReference type="Gene3D" id="1.20.120.530">
    <property type="entry name" value="GntR ligand-binding domain-like"/>
    <property type="match status" value="1"/>
</dbReference>
<dbReference type="SUPFAM" id="SSF46785">
    <property type="entry name" value="Winged helix' DNA-binding domain"/>
    <property type="match status" value="1"/>
</dbReference>
<evidence type="ECO:0000256" key="2">
    <source>
        <dbReference type="ARBA" id="ARBA00023125"/>
    </source>
</evidence>
<dbReference type="PATRIC" id="fig|742734.4.peg.2644"/>
<comment type="caution">
    <text evidence="6">The sequence shown here is derived from an EMBL/GenBank/DDBJ whole genome shotgun (WGS) entry which is preliminary data.</text>
</comment>
<evidence type="ECO:0000256" key="4">
    <source>
        <dbReference type="SAM" id="MobiDB-lite"/>
    </source>
</evidence>
<dbReference type="EMBL" id="ADLK01000020">
    <property type="protein sequence ID" value="KMW19722.1"/>
    <property type="molecule type" value="Genomic_DNA"/>
</dbReference>
<evidence type="ECO:0000313" key="6">
    <source>
        <dbReference type="EMBL" id="KMW19722.1"/>
    </source>
</evidence>
<sequence length="246" mass="28392">MANHGGKGFDTMENNFKVNMNEYLPLRDVVFNTLRQAILKGELAPGERLMEIQLAEKLGVSRTPIREAIRKLELEGLVLMIPRKGAEVAKISERSLRDVLEVRRSLEELAIELACQRMSEEDMDELERVQGSFRNAIARGEAMAIAETDEHYHDVIYQGTGNDKLVQILNNLREQMYRYRLEYIKDEDKRQVLLVEHEHILKALRNRNIAEAKNAAREHIDNQEITVSRNIKEQEMDSAAVGRGRR</sequence>
<reference evidence="6 7" key="1">
    <citation type="submission" date="2011-04" db="EMBL/GenBank/DDBJ databases">
        <title>The Genome Sequence of Clostridium citroniae WAL-19142.</title>
        <authorList>
            <consortium name="The Broad Institute Genome Sequencing Platform"/>
            <person name="Earl A."/>
            <person name="Ward D."/>
            <person name="Feldgarden M."/>
            <person name="Gevers D."/>
            <person name="Warren Y.A."/>
            <person name="Tyrrell K.L."/>
            <person name="Citron D.M."/>
            <person name="Goldstein E.J."/>
            <person name="Daigneault M."/>
            <person name="Allen-Vercoe E."/>
            <person name="Young S.K."/>
            <person name="Zeng Q."/>
            <person name="Gargeya S."/>
            <person name="Fitzgerald M."/>
            <person name="Haas B."/>
            <person name="Abouelleil A."/>
            <person name="Alvarado L."/>
            <person name="Arachchi H.M."/>
            <person name="Berlin A."/>
            <person name="Brown A."/>
            <person name="Chapman S.B."/>
            <person name="Chen Z."/>
            <person name="Dunbar C."/>
            <person name="Freedman E."/>
            <person name="Gearin G."/>
            <person name="Gellesch M."/>
            <person name="Goldberg J."/>
            <person name="Griggs A."/>
            <person name="Gujja S."/>
            <person name="Heilman E.R."/>
            <person name="Heiman D."/>
            <person name="Howarth C."/>
            <person name="Larson L."/>
            <person name="Lui A."/>
            <person name="MacDonald P.J."/>
            <person name="Mehta T."/>
            <person name="Montmayeur A."/>
            <person name="Murphy C."/>
            <person name="Neiman D."/>
            <person name="Pearson M."/>
            <person name="Priest M."/>
            <person name="Roberts A."/>
            <person name="Saif S."/>
            <person name="Shea T."/>
            <person name="Shenoy N."/>
            <person name="Sisk P."/>
            <person name="Stolte C."/>
            <person name="Sykes S."/>
            <person name="White J."/>
            <person name="Yandava C."/>
            <person name="Wortman J."/>
            <person name="Nusbaum C."/>
            <person name="Birren B."/>
        </authorList>
    </citation>
    <scope>NUCLEOTIDE SEQUENCE [LARGE SCALE GENOMIC DNA]</scope>
    <source>
        <strain evidence="6 7">WAL-19142</strain>
    </source>
</reference>
<keyword evidence="2" id="KW-0238">DNA-binding</keyword>
<dbReference type="AlphaFoldDB" id="A0A0J9C3H7"/>
<dbReference type="InterPro" id="IPR000524">
    <property type="entry name" value="Tscrpt_reg_HTH_GntR"/>
</dbReference>
<evidence type="ECO:0000313" key="7">
    <source>
        <dbReference type="Proteomes" id="UP000037392"/>
    </source>
</evidence>
<dbReference type="InterPro" id="IPR036390">
    <property type="entry name" value="WH_DNA-bd_sf"/>
</dbReference>
<evidence type="ECO:0000256" key="3">
    <source>
        <dbReference type="ARBA" id="ARBA00023163"/>
    </source>
</evidence>
<dbReference type="InterPro" id="IPR036388">
    <property type="entry name" value="WH-like_DNA-bd_sf"/>
</dbReference>
<dbReference type="SUPFAM" id="SSF48008">
    <property type="entry name" value="GntR ligand-binding domain-like"/>
    <property type="match status" value="1"/>
</dbReference>
<keyword evidence="3" id="KW-0804">Transcription</keyword>
<dbReference type="InterPro" id="IPR011711">
    <property type="entry name" value="GntR_C"/>
</dbReference>
<dbReference type="PROSITE" id="PS50949">
    <property type="entry name" value="HTH_GNTR"/>
    <property type="match status" value="1"/>
</dbReference>
<accession>A0A0J9C3H7</accession>
<keyword evidence="1" id="KW-0805">Transcription regulation</keyword>
<dbReference type="SMART" id="SM00345">
    <property type="entry name" value="HTH_GNTR"/>
    <property type="match status" value="1"/>
</dbReference>
<dbReference type="GO" id="GO:0043565">
    <property type="term" value="F:sequence-specific DNA binding"/>
    <property type="evidence" value="ECO:0007669"/>
    <property type="project" value="InterPro"/>
</dbReference>
<evidence type="ECO:0000256" key="1">
    <source>
        <dbReference type="ARBA" id="ARBA00023015"/>
    </source>
</evidence>
<dbReference type="Proteomes" id="UP000037392">
    <property type="component" value="Unassembled WGS sequence"/>
</dbReference>
<dbReference type="Pfam" id="PF00392">
    <property type="entry name" value="GntR"/>
    <property type="match status" value="1"/>
</dbReference>
<dbReference type="CDD" id="cd07377">
    <property type="entry name" value="WHTH_GntR"/>
    <property type="match status" value="1"/>
</dbReference>
<dbReference type="InterPro" id="IPR000485">
    <property type="entry name" value="AsnC-type_HTH_dom"/>
</dbReference>
<dbReference type="SMART" id="SM00895">
    <property type="entry name" value="FCD"/>
    <property type="match status" value="1"/>
</dbReference>
<protein>
    <recommendedName>
        <fullName evidence="5">HTH gntR-type domain-containing protein</fullName>
    </recommendedName>
</protein>
<feature type="region of interest" description="Disordered" evidence="4">
    <location>
        <begin position="226"/>
        <end position="246"/>
    </location>
</feature>
<dbReference type="GO" id="GO:0003700">
    <property type="term" value="F:DNA-binding transcription factor activity"/>
    <property type="evidence" value="ECO:0007669"/>
    <property type="project" value="InterPro"/>
</dbReference>
<dbReference type="PANTHER" id="PTHR43537:SF24">
    <property type="entry name" value="GLUCONATE OPERON TRANSCRIPTIONAL REPRESSOR"/>
    <property type="match status" value="1"/>
</dbReference>
<dbReference type="Gene3D" id="1.10.10.10">
    <property type="entry name" value="Winged helix-like DNA-binding domain superfamily/Winged helix DNA-binding domain"/>
    <property type="match status" value="1"/>
</dbReference>
<feature type="domain" description="HTH gntR-type" evidence="5">
    <location>
        <begin position="24"/>
        <end position="91"/>
    </location>
</feature>
<organism evidence="6 7">
    <name type="scientific">[Clostridium] citroniae WAL-19142</name>
    <dbReference type="NCBI Taxonomy" id="742734"/>
    <lineage>
        <taxon>Bacteria</taxon>
        <taxon>Bacillati</taxon>
        <taxon>Bacillota</taxon>
        <taxon>Clostridia</taxon>
        <taxon>Lachnospirales</taxon>
        <taxon>Lachnospiraceae</taxon>
        <taxon>Enterocloster</taxon>
    </lineage>
</organism>
<dbReference type="Pfam" id="PF07729">
    <property type="entry name" value="FCD"/>
    <property type="match status" value="1"/>
</dbReference>
<gene>
    <name evidence="6" type="ORF">HMPREF9470_02462</name>
</gene>
<name>A0A0J9C3H7_9FIRM</name>
<dbReference type="PRINTS" id="PR00035">
    <property type="entry name" value="HTHGNTR"/>
</dbReference>